<comment type="caution">
    <text evidence="1">The sequence shown here is derived from an EMBL/GenBank/DDBJ whole genome shotgun (WGS) entry which is preliminary data.</text>
</comment>
<evidence type="ECO:0000313" key="1">
    <source>
        <dbReference type="EMBL" id="KAF9518724.1"/>
    </source>
</evidence>
<dbReference type="EMBL" id="MU128923">
    <property type="protein sequence ID" value="KAF9518724.1"/>
    <property type="molecule type" value="Genomic_DNA"/>
</dbReference>
<dbReference type="Proteomes" id="UP000886523">
    <property type="component" value="Unassembled WGS sequence"/>
</dbReference>
<sequence length="160" mass="17044">MASSLAASNADMSHAMTANPIDASRSGSLAASSSTSEMLAMTSHSVTSREGNLASSSSANGILASDSTAHAGGEGCLPMEDKIPLTWDEKGEVIQYPFWGLSHDTVAQKFKAPSKVTRIYNISEWSLVYTNLLRHVQFLGHWHGAQDIYNKAGNAPRSST</sequence>
<organism evidence="1 2">
    <name type="scientific">Hydnum rufescens UP504</name>
    <dbReference type="NCBI Taxonomy" id="1448309"/>
    <lineage>
        <taxon>Eukaryota</taxon>
        <taxon>Fungi</taxon>
        <taxon>Dikarya</taxon>
        <taxon>Basidiomycota</taxon>
        <taxon>Agaricomycotina</taxon>
        <taxon>Agaricomycetes</taxon>
        <taxon>Cantharellales</taxon>
        <taxon>Hydnaceae</taxon>
        <taxon>Hydnum</taxon>
    </lineage>
</organism>
<name>A0A9P6E100_9AGAM</name>
<proteinExistence type="predicted"/>
<protein>
    <submittedName>
        <fullName evidence="1">Uncharacterized protein</fullName>
    </submittedName>
</protein>
<accession>A0A9P6E100</accession>
<dbReference type="AlphaFoldDB" id="A0A9P6E100"/>
<evidence type="ECO:0000313" key="2">
    <source>
        <dbReference type="Proteomes" id="UP000886523"/>
    </source>
</evidence>
<gene>
    <name evidence="1" type="ORF">BS47DRAFT_1358782</name>
</gene>
<keyword evidence="2" id="KW-1185">Reference proteome</keyword>
<reference evidence="1" key="1">
    <citation type="journal article" date="2020" name="Nat. Commun.">
        <title>Large-scale genome sequencing of mycorrhizal fungi provides insights into the early evolution of symbiotic traits.</title>
        <authorList>
            <person name="Miyauchi S."/>
            <person name="Kiss E."/>
            <person name="Kuo A."/>
            <person name="Drula E."/>
            <person name="Kohler A."/>
            <person name="Sanchez-Garcia M."/>
            <person name="Morin E."/>
            <person name="Andreopoulos B."/>
            <person name="Barry K.W."/>
            <person name="Bonito G."/>
            <person name="Buee M."/>
            <person name="Carver A."/>
            <person name="Chen C."/>
            <person name="Cichocki N."/>
            <person name="Clum A."/>
            <person name="Culley D."/>
            <person name="Crous P.W."/>
            <person name="Fauchery L."/>
            <person name="Girlanda M."/>
            <person name="Hayes R.D."/>
            <person name="Keri Z."/>
            <person name="LaButti K."/>
            <person name="Lipzen A."/>
            <person name="Lombard V."/>
            <person name="Magnuson J."/>
            <person name="Maillard F."/>
            <person name="Murat C."/>
            <person name="Nolan M."/>
            <person name="Ohm R.A."/>
            <person name="Pangilinan J."/>
            <person name="Pereira M.F."/>
            <person name="Perotto S."/>
            <person name="Peter M."/>
            <person name="Pfister S."/>
            <person name="Riley R."/>
            <person name="Sitrit Y."/>
            <person name="Stielow J.B."/>
            <person name="Szollosi G."/>
            <person name="Zifcakova L."/>
            <person name="Stursova M."/>
            <person name="Spatafora J.W."/>
            <person name="Tedersoo L."/>
            <person name="Vaario L.M."/>
            <person name="Yamada A."/>
            <person name="Yan M."/>
            <person name="Wang P."/>
            <person name="Xu J."/>
            <person name="Bruns T."/>
            <person name="Baldrian P."/>
            <person name="Vilgalys R."/>
            <person name="Dunand C."/>
            <person name="Henrissat B."/>
            <person name="Grigoriev I.V."/>
            <person name="Hibbett D."/>
            <person name="Nagy L.G."/>
            <person name="Martin F.M."/>
        </authorList>
    </citation>
    <scope>NUCLEOTIDE SEQUENCE</scope>
    <source>
        <strain evidence="1">UP504</strain>
    </source>
</reference>